<evidence type="ECO:0000313" key="3">
    <source>
        <dbReference type="Proteomes" id="UP001500236"/>
    </source>
</evidence>
<feature type="region of interest" description="Disordered" evidence="1">
    <location>
        <begin position="1"/>
        <end position="61"/>
    </location>
</feature>
<protein>
    <submittedName>
        <fullName evidence="2">Uncharacterized protein</fullName>
    </submittedName>
</protein>
<comment type="caution">
    <text evidence="2">The sequence shown here is derived from an EMBL/GenBank/DDBJ whole genome shotgun (WGS) entry which is preliminary data.</text>
</comment>
<proteinExistence type="predicted"/>
<reference evidence="3" key="1">
    <citation type="journal article" date="2019" name="Int. J. Syst. Evol. Microbiol.">
        <title>The Global Catalogue of Microorganisms (GCM) 10K type strain sequencing project: providing services to taxonomists for standard genome sequencing and annotation.</title>
        <authorList>
            <consortium name="The Broad Institute Genomics Platform"/>
            <consortium name="The Broad Institute Genome Sequencing Center for Infectious Disease"/>
            <person name="Wu L."/>
            <person name="Ma J."/>
        </authorList>
    </citation>
    <scope>NUCLEOTIDE SEQUENCE [LARGE SCALE GENOMIC DNA]</scope>
    <source>
        <strain evidence="3">JCM 14309</strain>
    </source>
</reference>
<dbReference type="RefSeq" id="WP_344682669.1">
    <property type="nucleotide sequence ID" value="NZ_BAAAVT010000017.1"/>
</dbReference>
<accession>A0ABP6M3L6</accession>
<evidence type="ECO:0000313" key="2">
    <source>
        <dbReference type="EMBL" id="GAA3072117.1"/>
    </source>
</evidence>
<dbReference type="EMBL" id="BAAAVT010000017">
    <property type="protein sequence ID" value="GAA3072117.1"/>
    <property type="molecule type" value="Genomic_DNA"/>
</dbReference>
<sequence length="229" mass="25624">MTATLSEQHPETTVPEQASGTDPHLRSRLARRQRPAEPGPAEPLLRLDATVRDDPEARWPGTPLRRLNTFRLQREEQVQRLLRRRAAADALSAAGAEDTDGRRPTELATLREERRQVTAVARLVCQATMETLAGQRPVQQLERWLDPGVFDKVRERAELLAHARRVDAADDAVASARGPLSLKRLRCCGVSRGVWEVAVVFAGESRTRACAMRLEAHRGRWRVVALELG</sequence>
<organism evidence="2 3">
    <name type="scientific">Nesterenkonia aethiopica</name>
    <dbReference type="NCBI Taxonomy" id="269144"/>
    <lineage>
        <taxon>Bacteria</taxon>
        <taxon>Bacillati</taxon>
        <taxon>Actinomycetota</taxon>
        <taxon>Actinomycetes</taxon>
        <taxon>Micrococcales</taxon>
        <taxon>Micrococcaceae</taxon>
        <taxon>Nesterenkonia</taxon>
    </lineage>
</organism>
<dbReference type="InterPro" id="IPR045596">
    <property type="entry name" value="DUF6459"/>
</dbReference>
<name>A0ABP6M3L6_9MICC</name>
<dbReference type="Pfam" id="PF20060">
    <property type="entry name" value="DUF6459"/>
    <property type="match status" value="1"/>
</dbReference>
<evidence type="ECO:0000256" key="1">
    <source>
        <dbReference type="SAM" id="MobiDB-lite"/>
    </source>
</evidence>
<keyword evidence="3" id="KW-1185">Reference proteome</keyword>
<dbReference type="Proteomes" id="UP001500236">
    <property type="component" value="Unassembled WGS sequence"/>
</dbReference>
<gene>
    <name evidence="2" type="ORF">GCM10010529_25290</name>
</gene>